<evidence type="ECO:0000313" key="7">
    <source>
        <dbReference type="Proteomes" id="UP000295729"/>
    </source>
</evidence>
<comment type="caution">
    <text evidence="6">The sequence shown here is derived from an EMBL/GenBank/DDBJ whole genome shotgun (WGS) entry which is preliminary data.</text>
</comment>
<keyword evidence="3 4" id="KW-0067">ATP-binding</keyword>
<dbReference type="SUPFAM" id="SSF100950">
    <property type="entry name" value="NagB/RpiA/CoA transferase-like"/>
    <property type="match status" value="1"/>
</dbReference>
<sequence length="189" mass="21281">MSLDRQSLRQSLRAKRKQLSDIEQQNAAIKLLEQFQSALASALLPESNLALYLTNDGEISPDAICEWCWQNNINVYLPVLDGKALVFARYTQNCEWQKNSFNILEPVDPAPLKGADMDMVLMPLVGFDDQGGRLGMGGGFYDRTFENKSERTHLIGLAHDCQEVDNLPIESWDVPLSGMLTPSRYIKCE</sequence>
<dbReference type="EC" id="6.3.3.2" evidence="5"/>
<proteinExistence type="inferred from homology"/>
<feature type="binding site" evidence="4">
    <location>
        <position position="53"/>
    </location>
    <ligand>
        <name>substrate</name>
    </ligand>
</feature>
<dbReference type="GO" id="GO:0005524">
    <property type="term" value="F:ATP binding"/>
    <property type="evidence" value="ECO:0007669"/>
    <property type="project" value="UniProtKB-KW"/>
</dbReference>
<dbReference type="PANTHER" id="PTHR23407:SF1">
    <property type="entry name" value="5-FORMYLTETRAHYDROFOLATE CYCLO-LIGASE"/>
    <property type="match status" value="1"/>
</dbReference>
<comment type="catalytic activity">
    <reaction evidence="5">
        <text>(6S)-5-formyl-5,6,7,8-tetrahydrofolate + ATP = (6R)-5,10-methenyltetrahydrofolate + ADP + phosphate</text>
        <dbReference type="Rhea" id="RHEA:10488"/>
        <dbReference type="ChEBI" id="CHEBI:30616"/>
        <dbReference type="ChEBI" id="CHEBI:43474"/>
        <dbReference type="ChEBI" id="CHEBI:57455"/>
        <dbReference type="ChEBI" id="CHEBI:57457"/>
        <dbReference type="ChEBI" id="CHEBI:456216"/>
        <dbReference type="EC" id="6.3.3.2"/>
    </reaction>
</comment>
<reference evidence="6 7" key="1">
    <citation type="submission" date="2019-03" db="EMBL/GenBank/DDBJ databases">
        <title>Genomic Encyclopedia of Type Strains, Phase IV (KMG-IV): sequencing the most valuable type-strain genomes for metagenomic binning, comparative biology and taxonomic classification.</title>
        <authorList>
            <person name="Goeker M."/>
        </authorList>
    </citation>
    <scope>NUCLEOTIDE SEQUENCE [LARGE SCALE GENOMIC DNA]</scope>
    <source>
        <strain evidence="6 7">DSM 5604</strain>
    </source>
</reference>
<evidence type="ECO:0000256" key="1">
    <source>
        <dbReference type="ARBA" id="ARBA00010638"/>
    </source>
</evidence>
<evidence type="ECO:0000256" key="5">
    <source>
        <dbReference type="RuleBase" id="RU361279"/>
    </source>
</evidence>
<comment type="similarity">
    <text evidence="1 5">Belongs to the 5-formyltetrahydrofolate cyclo-ligase family.</text>
</comment>
<gene>
    <name evidence="6" type="ORF">C8D85_2432</name>
</gene>
<dbReference type="GO" id="GO:0030272">
    <property type="term" value="F:5-formyltetrahydrofolate cyclo-ligase activity"/>
    <property type="evidence" value="ECO:0007669"/>
    <property type="project" value="UniProtKB-EC"/>
</dbReference>
<dbReference type="AlphaFoldDB" id="A0A4R6XA71"/>
<dbReference type="GO" id="GO:0046872">
    <property type="term" value="F:metal ion binding"/>
    <property type="evidence" value="ECO:0007669"/>
    <property type="project" value="UniProtKB-KW"/>
</dbReference>
<keyword evidence="5" id="KW-0479">Metal-binding</keyword>
<evidence type="ECO:0000256" key="2">
    <source>
        <dbReference type="ARBA" id="ARBA00022741"/>
    </source>
</evidence>
<keyword evidence="5" id="KW-0460">Magnesium</keyword>
<dbReference type="InterPro" id="IPR002698">
    <property type="entry name" value="FTHF_cligase"/>
</dbReference>
<dbReference type="PIRSF" id="PIRSF006806">
    <property type="entry name" value="FTHF_cligase"/>
    <property type="match status" value="1"/>
</dbReference>
<dbReference type="GO" id="GO:0009396">
    <property type="term" value="P:folic acid-containing compound biosynthetic process"/>
    <property type="evidence" value="ECO:0007669"/>
    <property type="project" value="TreeGrafter"/>
</dbReference>
<dbReference type="Proteomes" id="UP000295729">
    <property type="component" value="Unassembled WGS sequence"/>
</dbReference>
<dbReference type="Pfam" id="PF01812">
    <property type="entry name" value="5-FTHF_cyc-lig"/>
    <property type="match status" value="1"/>
</dbReference>
<keyword evidence="6" id="KW-0436">Ligase</keyword>
<dbReference type="EMBL" id="SNZA01000004">
    <property type="protein sequence ID" value="TDR12398.1"/>
    <property type="molecule type" value="Genomic_DNA"/>
</dbReference>
<evidence type="ECO:0000256" key="3">
    <source>
        <dbReference type="ARBA" id="ARBA00022840"/>
    </source>
</evidence>
<protein>
    <recommendedName>
        <fullName evidence="5">5-formyltetrahydrofolate cyclo-ligase</fullName>
        <ecNumber evidence="5">6.3.3.2</ecNumber>
    </recommendedName>
</protein>
<feature type="binding site" evidence="4">
    <location>
        <begin position="133"/>
        <end position="141"/>
    </location>
    <ligand>
        <name>ATP</name>
        <dbReference type="ChEBI" id="CHEBI:30616"/>
    </ligand>
</feature>
<dbReference type="GO" id="GO:0035999">
    <property type="term" value="P:tetrahydrofolate interconversion"/>
    <property type="evidence" value="ECO:0007669"/>
    <property type="project" value="TreeGrafter"/>
</dbReference>
<dbReference type="OrthoDB" id="9801938at2"/>
<dbReference type="InterPro" id="IPR037171">
    <property type="entry name" value="NagB/RpiA_transferase-like"/>
</dbReference>
<name>A0A4R6XA71_9GAMM</name>
<feature type="binding site" evidence="4">
    <location>
        <begin position="5"/>
        <end position="9"/>
    </location>
    <ligand>
        <name>ATP</name>
        <dbReference type="ChEBI" id="CHEBI:30616"/>
    </ligand>
</feature>
<feature type="binding site" evidence="4">
    <location>
        <position position="58"/>
    </location>
    <ligand>
        <name>substrate</name>
    </ligand>
</feature>
<keyword evidence="2 4" id="KW-0547">Nucleotide-binding</keyword>
<dbReference type="InterPro" id="IPR024185">
    <property type="entry name" value="FTHF_cligase-like_sf"/>
</dbReference>
<dbReference type="RefSeq" id="WP_133563069.1">
    <property type="nucleotide sequence ID" value="NZ_SNZA01000004.1"/>
</dbReference>
<comment type="cofactor">
    <cofactor evidence="5">
        <name>Mg(2+)</name>
        <dbReference type="ChEBI" id="CHEBI:18420"/>
    </cofactor>
</comment>
<dbReference type="Gene3D" id="3.40.50.10420">
    <property type="entry name" value="NagB/RpiA/CoA transferase-like"/>
    <property type="match status" value="1"/>
</dbReference>
<dbReference type="PANTHER" id="PTHR23407">
    <property type="entry name" value="ATPASE INHIBITOR/5-FORMYLTETRAHYDROFOLATE CYCLO-LIGASE"/>
    <property type="match status" value="1"/>
</dbReference>
<evidence type="ECO:0000313" key="6">
    <source>
        <dbReference type="EMBL" id="TDR12398.1"/>
    </source>
</evidence>
<dbReference type="NCBIfam" id="TIGR02727">
    <property type="entry name" value="MTHFS_bact"/>
    <property type="match status" value="1"/>
</dbReference>
<organism evidence="6 7">
    <name type="scientific">Marinomonas communis</name>
    <dbReference type="NCBI Taxonomy" id="28254"/>
    <lineage>
        <taxon>Bacteria</taxon>
        <taxon>Pseudomonadati</taxon>
        <taxon>Pseudomonadota</taxon>
        <taxon>Gammaproteobacteria</taxon>
        <taxon>Oceanospirillales</taxon>
        <taxon>Oceanospirillaceae</taxon>
        <taxon>Marinomonas</taxon>
    </lineage>
</organism>
<keyword evidence="7" id="KW-1185">Reference proteome</keyword>
<evidence type="ECO:0000256" key="4">
    <source>
        <dbReference type="PIRSR" id="PIRSR006806-1"/>
    </source>
</evidence>
<accession>A0A4R6XA71</accession>